<evidence type="ECO:0000313" key="1">
    <source>
        <dbReference type="EMBL" id="CCI48778.1"/>
    </source>
</evidence>
<comment type="caution">
    <text evidence="1">The sequence shown here is derived from an EMBL/GenBank/DDBJ whole genome shotgun (WGS) entry which is preliminary data.</text>
</comment>
<dbReference type="OrthoDB" id="147158at2759"/>
<dbReference type="AlphaFoldDB" id="A0A024GQY8"/>
<dbReference type="InParanoid" id="A0A024GQY8"/>
<reference evidence="1 2" key="1">
    <citation type="submission" date="2012-05" db="EMBL/GenBank/DDBJ databases">
        <title>Recombination and specialization in a pathogen metapopulation.</title>
        <authorList>
            <person name="Gardiner A."/>
            <person name="Kemen E."/>
            <person name="Schultz-Larsen T."/>
            <person name="MacLean D."/>
            <person name="Van Oosterhout C."/>
            <person name="Jones J.D.G."/>
        </authorList>
    </citation>
    <scope>NUCLEOTIDE SEQUENCE [LARGE SCALE GENOMIC DNA]</scope>
    <source>
        <strain evidence="1 2">Ac Nc2</strain>
    </source>
</reference>
<accession>A0A024GQY8</accession>
<name>A0A024GQY8_9STRA</name>
<evidence type="ECO:0000313" key="2">
    <source>
        <dbReference type="Proteomes" id="UP000053237"/>
    </source>
</evidence>
<gene>
    <name evidence="1" type="ORF">BN9_099770</name>
</gene>
<dbReference type="EMBL" id="CAIX01000247">
    <property type="protein sequence ID" value="CCI48778.1"/>
    <property type="molecule type" value="Genomic_DNA"/>
</dbReference>
<organism evidence="1 2">
    <name type="scientific">Albugo candida</name>
    <dbReference type="NCBI Taxonomy" id="65357"/>
    <lineage>
        <taxon>Eukaryota</taxon>
        <taxon>Sar</taxon>
        <taxon>Stramenopiles</taxon>
        <taxon>Oomycota</taxon>
        <taxon>Peronosporomycetes</taxon>
        <taxon>Albuginales</taxon>
        <taxon>Albuginaceae</taxon>
        <taxon>Albugo</taxon>
    </lineage>
</organism>
<sequence length="150" mass="17620">MGVQELPMYVIGREATSITSTNSSRMSTCRSSILSASDEYARYRFKQARADHHVYSITPERLEQQRKILRQIEHLKRLIIEKHPDKKTRFSLSHMRHVGIPPVVIPEQFDSRAARTLVAGKNVPFTRSMWQNQKKNVRHLDVIVERYRYS</sequence>
<dbReference type="Proteomes" id="UP000053237">
    <property type="component" value="Unassembled WGS sequence"/>
</dbReference>
<keyword evidence="2" id="KW-1185">Reference proteome</keyword>
<proteinExistence type="predicted"/>
<protein>
    <submittedName>
        <fullName evidence="1">Uncharacterized protein</fullName>
    </submittedName>
</protein>